<dbReference type="CDD" id="cd01115">
    <property type="entry name" value="SLC13_permease"/>
    <property type="match status" value="1"/>
</dbReference>
<proteinExistence type="inferred from homology"/>
<dbReference type="Proteomes" id="UP000694941">
    <property type="component" value="Unplaced"/>
</dbReference>
<feature type="transmembrane region" description="Helical" evidence="7">
    <location>
        <begin position="392"/>
        <end position="412"/>
    </location>
</feature>
<feature type="transmembrane region" description="Helical" evidence="7">
    <location>
        <begin position="432"/>
        <end position="462"/>
    </location>
</feature>
<sequence>MKRSILNLYHNVAALWNPIIFFLAPLVLLLIPLLVHTKEAKCAYMMIVMALFWMTEPVPLAVTSLVPIVFSPLMGVASTKIVCEAYANKTLMMFVGGLMVATAVEHCNLHQRIALRVLLWVGTSLRWLMLGFMLTTMFLSMWISNTAATAMMVPIVEAVLEEISDEQETRKENISLKKINPPDGSNMELNNGMVQETNSSINNQQPTHHSTVRKVLLLSVAFSANCGGTGTLTGTGPNLVLKALYDTYFPQSKDITYGSWIVYNVPGMLLYVLVAWWFLFFYFTGTYCKSKENGKKREAVREVILRKYNSLDQISFHETAVLILFILLILLWLMRDPEFLPGWGPALSSDVHIDDATPAIFIALLLFIIPAKPSQLRSSPPLLDWKTAQNKLPWGVLFILGGGFSLAKVSEISGLSRWMSNQLSYLDSMPPVAIVIVLCILTATLTEVVSNVVSATILLPVIKQLSLALKVHPLYLMLPVTISCSFAFMLPVATAPNTMVFEIARMKTLDMVKPGFFLNILCICIQTMMIHTLGDALFHFNTIPYWMNVNTTLTTTFSSVLPEAVDNLTIHRITAISFLNMTST</sequence>
<evidence type="ECO:0000256" key="3">
    <source>
        <dbReference type="ARBA" id="ARBA00022448"/>
    </source>
</evidence>
<evidence type="ECO:0000256" key="4">
    <source>
        <dbReference type="ARBA" id="ARBA00022692"/>
    </source>
</evidence>
<feature type="transmembrane region" description="Helical" evidence="7">
    <location>
        <begin position="268"/>
        <end position="288"/>
    </location>
</feature>
<feature type="transmembrane region" description="Helical" evidence="7">
    <location>
        <begin position="474"/>
        <end position="496"/>
    </location>
</feature>
<reference evidence="9" key="1">
    <citation type="submission" date="2025-08" db="UniProtKB">
        <authorList>
            <consortium name="RefSeq"/>
        </authorList>
    </citation>
    <scope>IDENTIFICATION</scope>
    <source>
        <tissue evidence="9">Muscle</tissue>
    </source>
</reference>
<dbReference type="GeneID" id="106478258"/>
<feature type="transmembrane region" description="Helical" evidence="7">
    <location>
        <begin position="314"/>
        <end position="333"/>
    </location>
</feature>
<accession>A0ABM1S1N7</accession>
<dbReference type="PANTHER" id="PTHR10283:SF82">
    <property type="entry name" value="SOLUTE CARRIER FAMILY 13 MEMBER 2"/>
    <property type="match status" value="1"/>
</dbReference>
<keyword evidence="6 7" id="KW-0472">Membrane</keyword>
<dbReference type="RefSeq" id="XP_022237542.1">
    <property type="nucleotide sequence ID" value="XM_022381834.1"/>
</dbReference>
<feature type="transmembrane region" description="Helical" evidence="7">
    <location>
        <begin position="516"/>
        <end position="538"/>
    </location>
</feature>
<evidence type="ECO:0000313" key="9">
    <source>
        <dbReference type="RefSeq" id="XP_022237542.1"/>
    </source>
</evidence>
<evidence type="ECO:0000313" key="8">
    <source>
        <dbReference type="Proteomes" id="UP000694941"/>
    </source>
</evidence>
<dbReference type="PROSITE" id="PS01271">
    <property type="entry name" value="NA_SULFATE"/>
    <property type="match status" value="1"/>
</dbReference>
<keyword evidence="3" id="KW-0813">Transport</keyword>
<evidence type="ECO:0000256" key="1">
    <source>
        <dbReference type="ARBA" id="ARBA00004141"/>
    </source>
</evidence>
<dbReference type="Pfam" id="PF00939">
    <property type="entry name" value="Na_sulph_symp"/>
    <property type="match status" value="1"/>
</dbReference>
<dbReference type="InterPro" id="IPR031312">
    <property type="entry name" value="Na/sul_symport_CS"/>
</dbReference>
<gene>
    <name evidence="9" type="primary">LOC106478258</name>
</gene>
<dbReference type="PANTHER" id="PTHR10283">
    <property type="entry name" value="SOLUTE CARRIER FAMILY 13 MEMBER"/>
    <property type="match status" value="1"/>
</dbReference>
<name>A0ABM1S1N7_LIMPO</name>
<evidence type="ECO:0000256" key="7">
    <source>
        <dbReference type="SAM" id="Phobius"/>
    </source>
</evidence>
<keyword evidence="5 7" id="KW-1133">Transmembrane helix</keyword>
<feature type="transmembrane region" description="Helical" evidence="7">
    <location>
        <begin position="117"/>
        <end position="143"/>
    </location>
</feature>
<organism evidence="8 9">
    <name type="scientific">Limulus polyphemus</name>
    <name type="common">Atlantic horseshoe crab</name>
    <dbReference type="NCBI Taxonomy" id="6850"/>
    <lineage>
        <taxon>Eukaryota</taxon>
        <taxon>Metazoa</taxon>
        <taxon>Ecdysozoa</taxon>
        <taxon>Arthropoda</taxon>
        <taxon>Chelicerata</taxon>
        <taxon>Merostomata</taxon>
        <taxon>Xiphosura</taxon>
        <taxon>Limulidae</taxon>
        <taxon>Limulus</taxon>
    </lineage>
</organism>
<feature type="transmembrane region" description="Helical" evidence="7">
    <location>
        <begin position="86"/>
        <end position="105"/>
    </location>
</feature>
<evidence type="ECO:0000256" key="2">
    <source>
        <dbReference type="ARBA" id="ARBA00006772"/>
    </source>
</evidence>
<evidence type="ECO:0000256" key="6">
    <source>
        <dbReference type="ARBA" id="ARBA00023136"/>
    </source>
</evidence>
<keyword evidence="8" id="KW-1185">Reference proteome</keyword>
<keyword evidence="4 7" id="KW-0812">Transmembrane</keyword>
<dbReference type="InterPro" id="IPR001898">
    <property type="entry name" value="SLC13A/DASS"/>
</dbReference>
<evidence type="ECO:0000256" key="5">
    <source>
        <dbReference type="ARBA" id="ARBA00022989"/>
    </source>
</evidence>
<feature type="transmembrane region" description="Helical" evidence="7">
    <location>
        <begin position="42"/>
        <end position="66"/>
    </location>
</feature>
<feature type="transmembrane region" description="Helical" evidence="7">
    <location>
        <begin position="353"/>
        <end position="371"/>
    </location>
</feature>
<protein>
    <submittedName>
        <fullName evidence="9">Solute carrier family 13 member 5-like isoform X1</fullName>
    </submittedName>
</protein>
<comment type="subcellular location">
    <subcellularLocation>
        <location evidence="1">Membrane</location>
        <topology evidence="1">Multi-pass membrane protein</topology>
    </subcellularLocation>
</comment>
<feature type="transmembrane region" description="Helical" evidence="7">
    <location>
        <begin position="15"/>
        <end position="35"/>
    </location>
</feature>
<comment type="similarity">
    <text evidence="2">Belongs to the SLC13A/DASS transporter (TC 2.A.47) family. NADC subfamily.</text>
</comment>